<keyword evidence="2" id="KW-0812">Transmembrane</keyword>
<evidence type="ECO:0000313" key="4">
    <source>
        <dbReference type="Proteomes" id="UP000077589"/>
    </source>
</evidence>
<dbReference type="InterPro" id="IPR006597">
    <property type="entry name" value="Sel1-like"/>
</dbReference>
<organism evidence="3 4">
    <name type="scientific">Eikenella corrodens</name>
    <dbReference type="NCBI Taxonomy" id="539"/>
    <lineage>
        <taxon>Bacteria</taxon>
        <taxon>Pseudomonadati</taxon>
        <taxon>Pseudomonadota</taxon>
        <taxon>Betaproteobacteria</taxon>
        <taxon>Neisseriales</taxon>
        <taxon>Neisseriaceae</taxon>
        <taxon>Eikenella</taxon>
    </lineage>
</organism>
<comment type="caution">
    <text evidence="3">The sequence shown here is derived from an EMBL/GenBank/DDBJ whole genome shotgun (WGS) entry which is preliminary data.</text>
</comment>
<dbReference type="OrthoDB" id="8912283at2"/>
<dbReference type="SMART" id="SM00698">
    <property type="entry name" value="MORN"/>
    <property type="match status" value="3"/>
</dbReference>
<reference evidence="4" key="1">
    <citation type="submission" date="2016-05" db="EMBL/GenBank/DDBJ databases">
        <title>Draft genome of Corynebacterium afermentans subsp. afermentans LCDC 88199T.</title>
        <authorList>
            <person name="Bernier A.-M."/>
            <person name="Bernard K."/>
        </authorList>
    </citation>
    <scope>NUCLEOTIDE SEQUENCE [LARGE SCALE GENOMIC DNA]</scope>
    <source>
        <strain evidence="4">NML04-0072</strain>
    </source>
</reference>
<dbReference type="PANTHER" id="PTHR43215">
    <property type="entry name" value="RADIAL SPOKE HEAD 1 HOMOLOG"/>
    <property type="match status" value="1"/>
</dbReference>
<keyword evidence="2" id="KW-1133">Transmembrane helix</keyword>
<evidence type="ECO:0000256" key="2">
    <source>
        <dbReference type="SAM" id="Phobius"/>
    </source>
</evidence>
<dbReference type="AlphaFoldDB" id="A0A1A9RTQ4"/>
<dbReference type="PANTHER" id="PTHR43215:SF14">
    <property type="entry name" value="RADIAL SPOKE HEAD 1 HOMOLOG"/>
    <property type="match status" value="1"/>
</dbReference>
<accession>A0A1A9RTQ4</accession>
<protein>
    <recommendedName>
        <fullName evidence="5">DUF4145 domain-containing protein</fullName>
    </recommendedName>
</protein>
<dbReference type="Gene3D" id="1.25.40.10">
    <property type="entry name" value="Tetratricopeptide repeat domain"/>
    <property type="match status" value="1"/>
</dbReference>
<evidence type="ECO:0000313" key="3">
    <source>
        <dbReference type="EMBL" id="OAM24566.1"/>
    </source>
</evidence>
<dbReference type="Pfam" id="PF02493">
    <property type="entry name" value="MORN"/>
    <property type="match status" value="3"/>
</dbReference>
<dbReference type="SMART" id="SM00671">
    <property type="entry name" value="SEL1"/>
    <property type="match status" value="2"/>
</dbReference>
<name>A0A1A9RTQ4_EIKCO</name>
<sequence>MNQPAQTSSRFAFLSQFPHFPAALQEKATDAESAYPAKPEHTLIFARAAAEKITEYLLAQIGLPAKGNIANPLYRPEHHRSTPELDLGKQTDRLFVLLRENLISPANKDRFDFIRIKGNAAVHGSEETSLQDAATALDYLHELCRSLAADFPEAKPAREPGIFATAGNGRSATTSSLAGAAGFRIGKLHNRLRSSIATSYQPQVSPKLLAVFFGAFLMLIFFSHYYRQSARPEAVGLRHTTLPNGDIYEGALQNGQPTGAGKIIRPDGTVCQGSFISGQTAGSLTCTLSDGSRYEGMYRDGINGIGSMVYANGSSYKGGFQNGLPDGMGEWRSPNGTVFNGKFSAGRAVGGFLQFGNGESCHARVEGDILNCNFNNGLRYTGRFDSATFAFHGEGVLKDRTGQVLYSGEWQQGQQMQPVQTEAERLRTLAEQGNAAAQNELGVSYFEGQIVPRDDTQAFLWIGRAARQGLPEAQTNLARLYEQGRGTAKNTEQAVYWYSRAAEQGYPAAAQRLNELRSAAPAAPAVSEGSKDSLDALF</sequence>
<dbReference type="Gene3D" id="2.20.110.10">
    <property type="entry name" value="Histone H3 K4-specific methyltransferase SET7/9 N-terminal domain"/>
    <property type="match status" value="2"/>
</dbReference>
<dbReference type="Pfam" id="PF08238">
    <property type="entry name" value="Sel1"/>
    <property type="match status" value="2"/>
</dbReference>
<keyword evidence="1" id="KW-0677">Repeat</keyword>
<dbReference type="EMBL" id="LXSG01000003">
    <property type="protein sequence ID" value="OAM24566.1"/>
    <property type="molecule type" value="Genomic_DNA"/>
</dbReference>
<gene>
    <name evidence="3" type="ORF">A7P90_00220</name>
</gene>
<dbReference type="InterPro" id="IPR003409">
    <property type="entry name" value="MORN"/>
</dbReference>
<dbReference type="SUPFAM" id="SSF81901">
    <property type="entry name" value="HCP-like"/>
    <property type="match status" value="1"/>
</dbReference>
<evidence type="ECO:0008006" key="5">
    <source>
        <dbReference type="Google" id="ProtNLM"/>
    </source>
</evidence>
<dbReference type="SUPFAM" id="SSF82185">
    <property type="entry name" value="Histone H3 K4-specific methyltransferase SET7/9 N-terminal domain"/>
    <property type="match status" value="1"/>
</dbReference>
<feature type="transmembrane region" description="Helical" evidence="2">
    <location>
        <begin position="208"/>
        <end position="226"/>
    </location>
</feature>
<evidence type="ECO:0000256" key="1">
    <source>
        <dbReference type="ARBA" id="ARBA00022737"/>
    </source>
</evidence>
<dbReference type="Proteomes" id="UP000077589">
    <property type="component" value="Unassembled WGS sequence"/>
</dbReference>
<dbReference type="RefSeq" id="WP_049258678.1">
    <property type="nucleotide sequence ID" value="NZ_JVFA01000067.1"/>
</dbReference>
<proteinExistence type="predicted"/>
<dbReference type="InterPro" id="IPR011990">
    <property type="entry name" value="TPR-like_helical_dom_sf"/>
</dbReference>
<keyword evidence="2" id="KW-0472">Membrane</keyword>